<dbReference type="InterPro" id="IPR050177">
    <property type="entry name" value="Lipid_A_modif_metabolic_enz"/>
</dbReference>
<dbReference type="EMBL" id="FNOF01000020">
    <property type="protein sequence ID" value="SDX23243.1"/>
    <property type="molecule type" value="Genomic_DNA"/>
</dbReference>
<name>A0A1H3A0Y6_HALVA</name>
<sequence length="309" mass="33112">MSTATVSDRRVLVTGGGGFIGSHLTSALATDNHVRVLDDFSTGQRANLPEDVTVIEGDVRDRETVDAAMEGVDIVFHEAAMVSVPESIEQPADCHELNGTATVDVFDCARKRDTQVVFASSAAVYGTPDDVPIGADSPTEPNSPYGFEKRLGEQYARFYNERYGLPTVPLRYFNVYGPRGLDGEYAGVIGTFIRQAQAGEPLTVEGDGTQTRDFVHVDDIVRANLLAATTDAVGRPFNVGTGQSVSINELAETVRDVVGADVSIDHVPGRKNDIEHSKADLSDARELLGYEPTVPLREGLKATLDAEGG</sequence>
<feature type="domain" description="NAD-dependent epimerase/dehydratase" evidence="1">
    <location>
        <begin position="11"/>
        <end position="240"/>
    </location>
</feature>
<accession>A0A1H3A0Y6</accession>
<evidence type="ECO:0000313" key="2">
    <source>
        <dbReference type="EMBL" id="SDX23243.1"/>
    </source>
</evidence>
<dbReference type="Proteomes" id="UP000182573">
    <property type="component" value="Unassembled WGS sequence"/>
</dbReference>
<organism evidence="2 3">
    <name type="scientific">Haloarcula vallismortis</name>
    <name type="common">Halobacterium vallismortis</name>
    <dbReference type="NCBI Taxonomy" id="28442"/>
    <lineage>
        <taxon>Archaea</taxon>
        <taxon>Methanobacteriati</taxon>
        <taxon>Methanobacteriota</taxon>
        <taxon>Stenosarchaea group</taxon>
        <taxon>Halobacteria</taxon>
        <taxon>Halobacteriales</taxon>
        <taxon>Haloarculaceae</taxon>
        <taxon>Haloarcula</taxon>
    </lineage>
</organism>
<dbReference type="Pfam" id="PF01370">
    <property type="entry name" value="Epimerase"/>
    <property type="match status" value="1"/>
</dbReference>
<dbReference type="InterPro" id="IPR036291">
    <property type="entry name" value="NAD(P)-bd_dom_sf"/>
</dbReference>
<dbReference type="PRINTS" id="PR01713">
    <property type="entry name" value="NUCEPIMERASE"/>
</dbReference>
<reference evidence="2 3" key="1">
    <citation type="submission" date="2016-10" db="EMBL/GenBank/DDBJ databases">
        <authorList>
            <person name="de Groot N.N."/>
        </authorList>
    </citation>
    <scope>NUCLEOTIDE SEQUENCE [LARGE SCALE GENOMIC DNA]</scope>
    <source>
        <strain evidence="2 3">DSM 3756</strain>
    </source>
</reference>
<dbReference type="RefSeq" id="WP_004516352.1">
    <property type="nucleotide sequence ID" value="NZ_FNOF01000020.1"/>
</dbReference>
<dbReference type="Gene3D" id="3.90.25.10">
    <property type="entry name" value="UDP-galactose 4-epimerase, domain 1"/>
    <property type="match status" value="1"/>
</dbReference>
<evidence type="ECO:0000313" key="3">
    <source>
        <dbReference type="Proteomes" id="UP000182573"/>
    </source>
</evidence>
<dbReference type="PANTHER" id="PTHR43245:SF13">
    <property type="entry name" value="UDP-D-APIOSE_UDP-D-XYLOSE SYNTHASE 2"/>
    <property type="match status" value="1"/>
</dbReference>
<dbReference type="Gene3D" id="3.40.50.720">
    <property type="entry name" value="NAD(P)-binding Rossmann-like Domain"/>
    <property type="match status" value="1"/>
</dbReference>
<protein>
    <submittedName>
        <fullName evidence="2">UDP-glucose 4-epimerase</fullName>
    </submittedName>
</protein>
<dbReference type="SUPFAM" id="SSF51735">
    <property type="entry name" value="NAD(P)-binding Rossmann-fold domains"/>
    <property type="match status" value="1"/>
</dbReference>
<dbReference type="AlphaFoldDB" id="A0A1H3A0Y6"/>
<gene>
    <name evidence="2" type="ORF">SAMN05443574_12040</name>
</gene>
<dbReference type="PANTHER" id="PTHR43245">
    <property type="entry name" value="BIFUNCTIONAL POLYMYXIN RESISTANCE PROTEIN ARNA"/>
    <property type="match status" value="1"/>
</dbReference>
<proteinExistence type="predicted"/>
<dbReference type="STRING" id="28442.SAMN05443574_12040"/>
<evidence type="ECO:0000259" key="1">
    <source>
        <dbReference type="Pfam" id="PF01370"/>
    </source>
</evidence>
<dbReference type="InterPro" id="IPR001509">
    <property type="entry name" value="Epimerase_deHydtase"/>
</dbReference>